<proteinExistence type="predicted"/>
<sequence length="103" mass="11740">MAHLSFSHAKLRILLQKLFPSQVFRRAAVHFKQVESANRKFFELKRMLNDKGVKKERGAGKDSGRTESVPEALDGLKLLTKVWRTSKLNISDILMTVETCHCA</sequence>
<accession>A0A0C2WEF8</accession>
<dbReference type="EMBL" id="KN818310">
    <property type="protein sequence ID" value="KIL59777.1"/>
    <property type="molecule type" value="Genomic_DNA"/>
</dbReference>
<evidence type="ECO:0000313" key="1">
    <source>
        <dbReference type="EMBL" id="KIL59777.1"/>
    </source>
</evidence>
<dbReference type="Proteomes" id="UP000054549">
    <property type="component" value="Unassembled WGS sequence"/>
</dbReference>
<dbReference type="AlphaFoldDB" id="A0A0C2WEF8"/>
<gene>
    <name evidence="1" type="ORF">M378DRAFT_180710</name>
</gene>
<dbReference type="InParanoid" id="A0A0C2WEF8"/>
<keyword evidence="2" id="KW-1185">Reference proteome</keyword>
<protein>
    <submittedName>
        <fullName evidence="1">Uncharacterized protein</fullName>
    </submittedName>
</protein>
<reference evidence="1 2" key="1">
    <citation type="submission" date="2014-04" db="EMBL/GenBank/DDBJ databases">
        <title>Evolutionary Origins and Diversification of the Mycorrhizal Mutualists.</title>
        <authorList>
            <consortium name="DOE Joint Genome Institute"/>
            <consortium name="Mycorrhizal Genomics Consortium"/>
            <person name="Kohler A."/>
            <person name="Kuo A."/>
            <person name="Nagy L.G."/>
            <person name="Floudas D."/>
            <person name="Copeland A."/>
            <person name="Barry K.W."/>
            <person name="Cichocki N."/>
            <person name="Veneault-Fourrey C."/>
            <person name="LaButti K."/>
            <person name="Lindquist E.A."/>
            <person name="Lipzen A."/>
            <person name="Lundell T."/>
            <person name="Morin E."/>
            <person name="Murat C."/>
            <person name="Riley R."/>
            <person name="Ohm R."/>
            <person name="Sun H."/>
            <person name="Tunlid A."/>
            <person name="Henrissat B."/>
            <person name="Grigoriev I.V."/>
            <person name="Hibbett D.S."/>
            <person name="Martin F."/>
        </authorList>
    </citation>
    <scope>NUCLEOTIDE SEQUENCE [LARGE SCALE GENOMIC DNA]</scope>
    <source>
        <strain evidence="1 2">Koide BX008</strain>
    </source>
</reference>
<evidence type="ECO:0000313" key="2">
    <source>
        <dbReference type="Proteomes" id="UP000054549"/>
    </source>
</evidence>
<dbReference type="HOGENOM" id="CLU_2263085_0_0_1"/>
<name>A0A0C2WEF8_AMAMK</name>
<organism evidence="1 2">
    <name type="scientific">Amanita muscaria (strain Koide BX008)</name>
    <dbReference type="NCBI Taxonomy" id="946122"/>
    <lineage>
        <taxon>Eukaryota</taxon>
        <taxon>Fungi</taxon>
        <taxon>Dikarya</taxon>
        <taxon>Basidiomycota</taxon>
        <taxon>Agaricomycotina</taxon>
        <taxon>Agaricomycetes</taxon>
        <taxon>Agaricomycetidae</taxon>
        <taxon>Agaricales</taxon>
        <taxon>Pluteineae</taxon>
        <taxon>Amanitaceae</taxon>
        <taxon>Amanita</taxon>
    </lineage>
</organism>